<feature type="region of interest" description="Disordered" evidence="2">
    <location>
        <begin position="661"/>
        <end position="681"/>
    </location>
</feature>
<keyword evidence="1" id="KW-0862">Zinc</keyword>
<dbReference type="InterPro" id="IPR013083">
    <property type="entry name" value="Znf_RING/FYVE/PHD"/>
</dbReference>
<dbReference type="SUPFAM" id="SSF57850">
    <property type="entry name" value="RING/U-box"/>
    <property type="match status" value="1"/>
</dbReference>
<keyword evidence="1" id="KW-0863">Zinc-finger</keyword>
<feature type="domain" description="RING-type" evidence="3">
    <location>
        <begin position="754"/>
        <end position="809"/>
    </location>
</feature>
<dbReference type="GO" id="GO:0005737">
    <property type="term" value="C:cytoplasm"/>
    <property type="evidence" value="ECO:0007669"/>
    <property type="project" value="TreeGrafter"/>
</dbReference>
<dbReference type="AlphaFoldDB" id="A0A316USX1"/>
<evidence type="ECO:0000259" key="3">
    <source>
        <dbReference type="PROSITE" id="PS50089"/>
    </source>
</evidence>
<dbReference type="RefSeq" id="XP_025362706.1">
    <property type="nucleotide sequence ID" value="XM_025506030.1"/>
</dbReference>
<name>A0A316USX1_9BASI</name>
<feature type="compositionally biased region" description="Polar residues" evidence="2">
    <location>
        <begin position="263"/>
        <end position="280"/>
    </location>
</feature>
<dbReference type="InterPro" id="IPR001841">
    <property type="entry name" value="Znf_RING"/>
</dbReference>
<feature type="region of interest" description="Disordered" evidence="2">
    <location>
        <begin position="1"/>
        <end position="107"/>
    </location>
</feature>
<dbReference type="GO" id="GO:0008270">
    <property type="term" value="F:zinc ion binding"/>
    <property type="evidence" value="ECO:0007669"/>
    <property type="project" value="UniProtKB-KW"/>
</dbReference>
<dbReference type="Pfam" id="PF13920">
    <property type="entry name" value="zf-C3HC4_3"/>
    <property type="match status" value="1"/>
</dbReference>
<feature type="compositionally biased region" description="Low complexity" evidence="2">
    <location>
        <begin position="199"/>
        <end position="216"/>
    </location>
</feature>
<dbReference type="OrthoDB" id="1711136at2759"/>
<protein>
    <recommendedName>
        <fullName evidence="3">RING-type domain-containing protein</fullName>
    </recommendedName>
</protein>
<dbReference type="EMBL" id="KZ819666">
    <property type="protein sequence ID" value="PWN28094.1"/>
    <property type="molecule type" value="Genomic_DNA"/>
</dbReference>
<dbReference type="STRING" id="1569628.A0A316USX1"/>
<dbReference type="PROSITE" id="PS50089">
    <property type="entry name" value="ZF_RING_2"/>
    <property type="match status" value="1"/>
</dbReference>
<feature type="compositionally biased region" description="Low complexity" evidence="2">
    <location>
        <begin position="36"/>
        <end position="75"/>
    </location>
</feature>
<dbReference type="GO" id="GO:0061630">
    <property type="term" value="F:ubiquitin protein ligase activity"/>
    <property type="evidence" value="ECO:0007669"/>
    <property type="project" value="UniProtKB-EC"/>
</dbReference>
<evidence type="ECO:0000313" key="5">
    <source>
        <dbReference type="Proteomes" id="UP000245884"/>
    </source>
</evidence>
<proteinExistence type="predicted"/>
<accession>A0A316USX1</accession>
<feature type="compositionally biased region" description="Low complexity" evidence="2">
    <location>
        <begin position="564"/>
        <end position="582"/>
    </location>
</feature>
<dbReference type="SMART" id="SM00184">
    <property type="entry name" value="RING"/>
    <property type="match status" value="1"/>
</dbReference>
<keyword evidence="5" id="KW-1185">Reference proteome</keyword>
<evidence type="ECO:0000256" key="1">
    <source>
        <dbReference type="PROSITE-ProRule" id="PRU00175"/>
    </source>
</evidence>
<sequence length="839" mass="86461">MAQLLHRVHLPFLGSRGQASSSTDRTATRNDVEMQSQPSSSAAPAVAGPSADEASSSAEAAGPAAGQGDAAPAPGTTQNTAVGAGGDEATPQRPRGHGREISGRSVLSNLSQRLAAMRERDRDQDYSMAFNRLALAEQLRDLEAQITRERGGAGVTNLANGSANGVSSSSAARRKEAKAKREREENSTLFGPNLAHYFGSGSSSSGSVSAASMSTGPAGNPTSHAADGSAGPNAPETPGSWGRSSARLGSRGRARGASLSGLTNLSTIPTQGATNSTNEIPETPGFTPSALPVETPGPNDGPAPPTAASASAVASSVAMAEGIDIEVLKSWIERSVASNGGAVEIDGEGEEAVEKAMKTASSCTTLQSLVNLKRNTINLMVKSGELGVGVGAAAGAAPGDHPLSGSGEGEGGGEGLHIVQESDLRPARSLSAMPTFGASTSDAGASMVGTTTHNLHFEYDCTSSSASIQVFLRASRKHGSWASWLQSQQGRQSKETEEAEDDEEAAASPAPVDLLAAGAGDSLYHKWGAAPHVLGWPVHSSRVRRGFAQPVKAGLSLRLNLYAPPSKSSSSATAPPSAPGGAMFTIDGEQSEGTAPAPASTAAPGLAAIPDDETKEQRLAREKAERETLKLAIVVEALDEHGKPFAEPNLQTTYLRLTSLPVRPPTNTAAEESTTEASAAAPPARIWAAHVEGQEAEIGPHRFQLQELYGLSSRPPPVEVEAPPAGEEGGDGTTGTTAAPLLDPDNGGSSGSECLICLSSPTNTLLLPCTHGLCLDCSVQLKESVRQQRESERRRGKPPKKRWNCPMCRRGFTAMLHLGWGVEGGSEGKEGEPTVERME</sequence>
<feature type="region of interest" description="Disordered" evidence="2">
    <location>
        <begin position="153"/>
        <end position="309"/>
    </location>
</feature>
<feature type="region of interest" description="Disordered" evidence="2">
    <location>
        <begin position="713"/>
        <end position="745"/>
    </location>
</feature>
<dbReference type="PANTHER" id="PTHR22996:SF0">
    <property type="entry name" value="RE60872P-RELATED"/>
    <property type="match status" value="1"/>
</dbReference>
<feature type="compositionally biased region" description="Low complexity" evidence="2">
    <location>
        <begin position="159"/>
        <end position="171"/>
    </location>
</feature>
<organism evidence="4 5">
    <name type="scientific">Jaminaea rosea</name>
    <dbReference type="NCBI Taxonomy" id="1569628"/>
    <lineage>
        <taxon>Eukaryota</taxon>
        <taxon>Fungi</taxon>
        <taxon>Dikarya</taxon>
        <taxon>Basidiomycota</taxon>
        <taxon>Ustilaginomycotina</taxon>
        <taxon>Exobasidiomycetes</taxon>
        <taxon>Microstromatales</taxon>
        <taxon>Microstromatales incertae sedis</taxon>
        <taxon>Jaminaea</taxon>
    </lineage>
</organism>
<dbReference type="GeneID" id="37027853"/>
<feature type="compositionally biased region" description="Low complexity" evidence="2">
    <location>
        <begin position="242"/>
        <end position="262"/>
    </location>
</feature>
<feature type="region of interest" description="Disordered" evidence="2">
    <location>
        <begin position="564"/>
        <end position="622"/>
    </location>
</feature>
<dbReference type="PANTHER" id="PTHR22996">
    <property type="entry name" value="MAHOGUNIN"/>
    <property type="match status" value="1"/>
</dbReference>
<feature type="compositionally biased region" description="Low complexity" evidence="2">
    <location>
        <begin position="595"/>
        <end position="609"/>
    </location>
</feature>
<dbReference type="GO" id="GO:0016567">
    <property type="term" value="P:protein ubiquitination"/>
    <property type="evidence" value="ECO:0007669"/>
    <property type="project" value="TreeGrafter"/>
</dbReference>
<dbReference type="InterPro" id="IPR045194">
    <property type="entry name" value="MGRN1/RNF157-like"/>
</dbReference>
<feature type="compositionally biased region" description="Low complexity" evidence="2">
    <location>
        <begin position="734"/>
        <end position="744"/>
    </location>
</feature>
<feature type="region of interest" description="Disordered" evidence="2">
    <location>
        <begin position="482"/>
        <end position="510"/>
    </location>
</feature>
<feature type="compositionally biased region" description="Low complexity" evidence="2">
    <location>
        <begin position="665"/>
        <end position="681"/>
    </location>
</feature>
<dbReference type="Gene3D" id="3.30.40.10">
    <property type="entry name" value="Zinc/RING finger domain, C3HC4 (zinc finger)"/>
    <property type="match status" value="1"/>
</dbReference>
<reference evidence="4 5" key="1">
    <citation type="journal article" date="2018" name="Mol. Biol. Evol.">
        <title>Broad Genomic Sampling Reveals a Smut Pathogenic Ancestry of the Fungal Clade Ustilaginomycotina.</title>
        <authorList>
            <person name="Kijpornyongpan T."/>
            <person name="Mondo S.J."/>
            <person name="Barry K."/>
            <person name="Sandor L."/>
            <person name="Lee J."/>
            <person name="Lipzen A."/>
            <person name="Pangilinan J."/>
            <person name="LaButti K."/>
            <person name="Hainaut M."/>
            <person name="Henrissat B."/>
            <person name="Grigoriev I.V."/>
            <person name="Spatafora J.W."/>
            <person name="Aime M.C."/>
        </authorList>
    </citation>
    <scope>NUCLEOTIDE SEQUENCE [LARGE SCALE GENOMIC DNA]</scope>
    <source>
        <strain evidence="4 5">MCA 5214</strain>
    </source>
</reference>
<dbReference type="Proteomes" id="UP000245884">
    <property type="component" value="Unassembled WGS sequence"/>
</dbReference>
<evidence type="ECO:0000256" key="2">
    <source>
        <dbReference type="SAM" id="MobiDB-lite"/>
    </source>
</evidence>
<evidence type="ECO:0000313" key="4">
    <source>
        <dbReference type="EMBL" id="PWN28094.1"/>
    </source>
</evidence>
<keyword evidence="1" id="KW-0479">Metal-binding</keyword>
<gene>
    <name evidence="4" type="ORF">BDZ90DRAFT_231855</name>
</gene>